<organism evidence="11 12">
    <name type="scientific">Durusdinium trenchii</name>
    <dbReference type="NCBI Taxonomy" id="1381693"/>
    <lineage>
        <taxon>Eukaryota</taxon>
        <taxon>Sar</taxon>
        <taxon>Alveolata</taxon>
        <taxon>Dinophyceae</taxon>
        <taxon>Suessiales</taxon>
        <taxon>Symbiodiniaceae</taxon>
        <taxon>Durusdinium</taxon>
    </lineage>
</organism>
<dbReference type="SMART" id="SM00178">
    <property type="entry name" value="SAR"/>
    <property type="match status" value="1"/>
</dbReference>
<dbReference type="PRINTS" id="PR00328">
    <property type="entry name" value="SAR1GTPBP"/>
</dbReference>
<evidence type="ECO:0000256" key="1">
    <source>
        <dbReference type="ARBA" id="ARBA00004240"/>
    </source>
</evidence>
<dbReference type="Pfam" id="PF00025">
    <property type="entry name" value="Arf"/>
    <property type="match status" value="1"/>
</dbReference>
<dbReference type="Proteomes" id="UP001642484">
    <property type="component" value="Unassembled WGS sequence"/>
</dbReference>
<evidence type="ECO:0000313" key="12">
    <source>
        <dbReference type="Proteomes" id="UP001642484"/>
    </source>
</evidence>
<sequence length="125" mass="14060">MTWEATRLPGAFGRTTLPRWMASFFLVDAADRTRFQEANEELNGLLNEQALANVPFVVLGNKIDIPTAASEDELRNALGLFSHMTYGRDAKKGDSSVRPVELFMVSVVKRMGYAEAFQWLSNFLK</sequence>
<evidence type="ECO:0000256" key="9">
    <source>
        <dbReference type="ARBA" id="ARBA00023034"/>
    </source>
</evidence>
<keyword evidence="7" id="KW-0931">ER-Golgi transport</keyword>
<keyword evidence="8" id="KW-0653">Protein transport</keyword>
<dbReference type="Gene3D" id="3.40.50.300">
    <property type="entry name" value="P-loop containing nucleotide triphosphate hydrolases"/>
    <property type="match status" value="1"/>
</dbReference>
<proteinExistence type="inferred from homology"/>
<keyword evidence="4" id="KW-0813">Transport</keyword>
<keyword evidence="12" id="KW-1185">Reference proteome</keyword>
<dbReference type="PROSITE" id="PS51422">
    <property type="entry name" value="SAR1"/>
    <property type="match status" value="1"/>
</dbReference>
<dbReference type="InterPro" id="IPR006689">
    <property type="entry name" value="Small_GTPase_ARF/SAR"/>
</dbReference>
<dbReference type="SUPFAM" id="SSF52540">
    <property type="entry name" value="P-loop containing nucleoside triphosphate hydrolases"/>
    <property type="match status" value="1"/>
</dbReference>
<comment type="caution">
    <text evidence="11">The sequence shown here is derived from an EMBL/GenBank/DDBJ whole genome shotgun (WGS) entry which is preliminary data.</text>
</comment>
<evidence type="ECO:0000256" key="7">
    <source>
        <dbReference type="ARBA" id="ARBA00022892"/>
    </source>
</evidence>
<evidence type="ECO:0000256" key="3">
    <source>
        <dbReference type="ARBA" id="ARBA00007507"/>
    </source>
</evidence>
<keyword evidence="10" id="KW-0342">GTP-binding</keyword>
<evidence type="ECO:0000313" key="11">
    <source>
        <dbReference type="EMBL" id="CAK9052963.1"/>
    </source>
</evidence>
<keyword evidence="6" id="KW-0256">Endoplasmic reticulum</keyword>
<comment type="similarity">
    <text evidence="3">Belongs to the small GTPase superfamily. SAR1 family.</text>
</comment>
<evidence type="ECO:0000256" key="6">
    <source>
        <dbReference type="ARBA" id="ARBA00022824"/>
    </source>
</evidence>
<evidence type="ECO:0000256" key="4">
    <source>
        <dbReference type="ARBA" id="ARBA00022448"/>
    </source>
</evidence>
<dbReference type="InterPro" id="IPR006687">
    <property type="entry name" value="Small_GTPase_SAR1"/>
</dbReference>
<evidence type="ECO:0000256" key="5">
    <source>
        <dbReference type="ARBA" id="ARBA00022741"/>
    </source>
</evidence>
<dbReference type="InterPro" id="IPR027417">
    <property type="entry name" value="P-loop_NTPase"/>
</dbReference>
<reference evidence="11 12" key="1">
    <citation type="submission" date="2024-02" db="EMBL/GenBank/DDBJ databases">
        <authorList>
            <person name="Chen Y."/>
            <person name="Shah S."/>
            <person name="Dougan E. K."/>
            <person name="Thang M."/>
            <person name="Chan C."/>
        </authorList>
    </citation>
    <scope>NUCLEOTIDE SEQUENCE [LARGE SCALE GENOMIC DNA]</scope>
</reference>
<gene>
    <name evidence="11" type="ORF">CCMP2556_LOCUS26662</name>
</gene>
<keyword evidence="5" id="KW-0547">Nucleotide-binding</keyword>
<name>A0ABP0MN96_9DINO</name>
<protein>
    <submittedName>
        <fullName evidence="11">Uncharacterized protein</fullName>
    </submittedName>
</protein>
<comment type="subcellular location">
    <subcellularLocation>
        <location evidence="1">Endoplasmic reticulum</location>
    </subcellularLocation>
    <subcellularLocation>
        <location evidence="2">Golgi apparatus</location>
    </subcellularLocation>
</comment>
<evidence type="ECO:0000256" key="8">
    <source>
        <dbReference type="ARBA" id="ARBA00022927"/>
    </source>
</evidence>
<evidence type="ECO:0000256" key="10">
    <source>
        <dbReference type="ARBA" id="ARBA00023134"/>
    </source>
</evidence>
<dbReference type="EMBL" id="CAXAMN010018779">
    <property type="protein sequence ID" value="CAK9052963.1"/>
    <property type="molecule type" value="Genomic_DNA"/>
</dbReference>
<dbReference type="PANTHER" id="PTHR45684">
    <property type="entry name" value="RE74312P"/>
    <property type="match status" value="1"/>
</dbReference>
<keyword evidence="9" id="KW-0333">Golgi apparatus</keyword>
<accession>A0ABP0MN96</accession>
<evidence type="ECO:0000256" key="2">
    <source>
        <dbReference type="ARBA" id="ARBA00004555"/>
    </source>
</evidence>